<reference evidence="1 2" key="1">
    <citation type="submission" date="2023-07" db="EMBL/GenBank/DDBJ databases">
        <title>Sequencing the genomes of 1000 actinobacteria strains.</title>
        <authorList>
            <person name="Klenk H.-P."/>
        </authorList>
    </citation>
    <scope>NUCLEOTIDE SEQUENCE [LARGE SCALE GENOMIC DNA]</scope>
    <source>
        <strain evidence="1 2">DSM 46740</strain>
    </source>
</reference>
<comment type="caution">
    <text evidence="1">The sequence shown here is derived from an EMBL/GenBank/DDBJ whole genome shotgun (WGS) entry which is preliminary data.</text>
</comment>
<evidence type="ECO:0000313" key="2">
    <source>
        <dbReference type="Proteomes" id="UP001225356"/>
    </source>
</evidence>
<dbReference type="Proteomes" id="UP001225356">
    <property type="component" value="Unassembled WGS sequence"/>
</dbReference>
<name>A0ABT9QFE6_9ACTN</name>
<proteinExistence type="predicted"/>
<evidence type="ECO:0000313" key="1">
    <source>
        <dbReference type="EMBL" id="MDP9845507.1"/>
    </source>
</evidence>
<sequence>MTAAEAREIWAREAYPVLVGLARTYHAVITYKELAEKIQESTGIRTRALLHNWIGTVLSMVVREGHRRGDPPLTALVVHTDDGMVGAGYKEVLEVAGEPPAADDLARELHAARSRLECYRRFGAILPPDGGVPALAPRHQAAVERQRVRTERPSPVCPRCSMQLPSTGACDSCDQ</sequence>
<dbReference type="EMBL" id="JAUSQU010000001">
    <property type="protein sequence ID" value="MDP9845507.1"/>
    <property type="molecule type" value="Genomic_DNA"/>
</dbReference>
<gene>
    <name evidence="1" type="ORF">J2853_004718</name>
</gene>
<protein>
    <submittedName>
        <fullName evidence="1">Uncharacterized protein</fullName>
    </submittedName>
</protein>
<keyword evidence="2" id="KW-1185">Reference proteome</keyword>
<accession>A0ABT9QFE6</accession>
<organism evidence="1 2">
    <name type="scientific">Streptosporangium lutulentum</name>
    <dbReference type="NCBI Taxonomy" id="1461250"/>
    <lineage>
        <taxon>Bacteria</taxon>
        <taxon>Bacillati</taxon>
        <taxon>Actinomycetota</taxon>
        <taxon>Actinomycetes</taxon>
        <taxon>Streptosporangiales</taxon>
        <taxon>Streptosporangiaceae</taxon>
        <taxon>Streptosporangium</taxon>
    </lineage>
</organism>
<dbReference type="RefSeq" id="WP_307561200.1">
    <property type="nucleotide sequence ID" value="NZ_JAUSQU010000001.1"/>
</dbReference>